<dbReference type="GO" id="GO:0003964">
    <property type="term" value="F:RNA-directed DNA polymerase activity"/>
    <property type="evidence" value="ECO:0007669"/>
    <property type="project" value="UniProtKB-KW"/>
</dbReference>
<dbReference type="FunFam" id="3.10.10.10:FF:000007">
    <property type="entry name" value="Retrovirus-related Pol polyprotein from transposon 17.6-like Protein"/>
    <property type="match status" value="1"/>
</dbReference>
<dbReference type="InterPro" id="IPR053134">
    <property type="entry name" value="RNA-dir_DNA_polymerase"/>
</dbReference>
<dbReference type="Gene3D" id="3.30.70.270">
    <property type="match status" value="1"/>
</dbReference>
<dbReference type="InterPro" id="IPR000477">
    <property type="entry name" value="RT_dom"/>
</dbReference>
<name>A0AAW2TXT3_SESRA</name>
<evidence type="ECO:0000256" key="5">
    <source>
        <dbReference type="ARBA" id="ARBA00022759"/>
    </source>
</evidence>
<evidence type="ECO:0000256" key="3">
    <source>
        <dbReference type="ARBA" id="ARBA00022695"/>
    </source>
</evidence>
<keyword evidence="4" id="KW-0540">Nuclease</keyword>
<dbReference type="PANTHER" id="PTHR24559:SF444">
    <property type="entry name" value="REVERSE TRANSCRIPTASE DOMAIN-CONTAINING PROTEIN"/>
    <property type="match status" value="1"/>
</dbReference>
<feature type="domain" description="Reverse transcriptase" evidence="8">
    <location>
        <begin position="2"/>
        <end position="87"/>
    </location>
</feature>
<evidence type="ECO:0000259" key="8">
    <source>
        <dbReference type="Pfam" id="PF00078"/>
    </source>
</evidence>
<keyword evidence="6" id="KW-0378">Hydrolase</keyword>
<evidence type="ECO:0000256" key="4">
    <source>
        <dbReference type="ARBA" id="ARBA00022722"/>
    </source>
</evidence>
<keyword evidence="5" id="KW-0255">Endonuclease</keyword>
<dbReference type="AlphaFoldDB" id="A0AAW2TXT3"/>
<keyword evidence="7 9" id="KW-0695">RNA-directed DNA polymerase</keyword>
<dbReference type="EMBL" id="JACGWJ010000007">
    <property type="protein sequence ID" value="KAL0409313.1"/>
    <property type="molecule type" value="Genomic_DNA"/>
</dbReference>
<evidence type="ECO:0000313" key="9">
    <source>
        <dbReference type="EMBL" id="KAL0409313.1"/>
    </source>
</evidence>
<gene>
    <name evidence="9" type="ORF">Sradi_1865700</name>
</gene>
<accession>A0AAW2TXT3</accession>
<dbReference type="PANTHER" id="PTHR24559">
    <property type="entry name" value="TRANSPOSON TY3-I GAG-POL POLYPROTEIN"/>
    <property type="match status" value="1"/>
</dbReference>
<organism evidence="9">
    <name type="scientific">Sesamum radiatum</name>
    <name type="common">Black benniseed</name>
    <dbReference type="NCBI Taxonomy" id="300843"/>
    <lineage>
        <taxon>Eukaryota</taxon>
        <taxon>Viridiplantae</taxon>
        <taxon>Streptophyta</taxon>
        <taxon>Embryophyta</taxon>
        <taxon>Tracheophyta</taxon>
        <taxon>Spermatophyta</taxon>
        <taxon>Magnoliopsida</taxon>
        <taxon>eudicotyledons</taxon>
        <taxon>Gunneridae</taxon>
        <taxon>Pentapetalae</taxon>
        <taxon>asterids</taxon>
        <taxon>lamiids</taxon>
        <taxon>Lamiales</taxon>
        <taxon>Pedaliaceae</taxon>
        <taxon>Sesamum</taxon>
    </lineage>
</organism>
<comment type="caution">
    <text evidence="9">The sequence shown here is derived from an EMBL/GenBank/DDBJ whole genome shotgun (WGS) entry which is preliminary data.</text>
</comment>
<reference evidence="9" key="1">
    <citation type="submission" date="2020-06" db="EMBL/GenBank/DDBJ databases">
        <authorList>
            <person name="Li T."/>
            <person name="Hu X."/>
            <person name="Zhang T."/>
            <person name="Song X."/>
            <person name="Zhang H."/>
            <person name="Dai N."/>
            <person name="Sheng W."/>
            <person name="Hou X."/>
            <person name="Wei L."/>
        </authorList>
    </citation>
    <scope>NUCLEOTIDE SEQUENCE</scope>
    <source>
        <strain evidence="9">G02</strain>
        <tissue evidence="9">Leaf</tissue>
    </source>
</reference>
<keyword evidence="1" id="KW-0645">Protease</keyword>
<evidence type="ECO:0000256" key="1">
    <source>
        <dbReference type="ARBA" id="ARBA00022670"/>
    </source>
</evidence>
<dbReference type="Gene3D" id="3.10.10.10">
    <property type="entry name" value="HIV Type 1 Reverse Transcriptase, subunit A, domain 1"/>
    <property type="match status" value="1"/>
</dbReference>
<dbReference type="GO" id="GO:0006508">
    <property type="term" value="P:proteolysis"/>
    <property type="evidence" value="ECO:0007669"/>
    <property type="project" value="UniProtKB-KW"/>
</dbReference>
<dbReference type="InterPro" id="IPR043128">
    <property type="entry name" value="Rev_trsase/Diguanyl_cyclase"/>
</dbReference>
<evidence type="ECO:0000256" key="6">
    <source>
        <dbReference type="ARBA" id="ARBA00022801"/>
    </source>
</evidence>
<dbReference type="GO" id="GO:0004519">
    <property type="term" value="F:endonuclease activity"/>
    <property type="evidence" value="ECO:0007669"/>
    <property type="project" value="UniProtKB-KW"/>
</dbReference>
<sequence>MWRFCADYRGLNAIMVRDRFSIPTVDELLDELYGSTVFSKIDLRTGYHQFRVAPHDVHKTAFRMVDGHFEFLVMPFGLSNAPSTSQVVDYLGHIVSDVGVSADRSKLQAVAKWLTPISFTSLRAFLGLTRYYRGSFAIMHPSRGH</sequence>
<evidence type="ECO:0000256" key="2">
    <source>
        <dbReference type="ARBA" id="ARBA00022679"/>
    </source>
</evidence>
<dbReference type="Pfam" id="PF00078">
    <property type="entry name" value="RVT_1"/>
    <property type="match status" value="1"/>
</dbReference>
<reference evidence="9" key="2">
    <citation type="journal article" date="2024" name="Plant">
        <title>Genomic evolution and insights into agronomic trait innovations of Sesamum species.</title>
        <authorList>
            <person name="Miao H."/>
            <person name="Wang L."/>
            <person name="Qu L."/>
            <person name="Liu H."/>
            <person name="Sun Y."/>
            <person name="Le M."/>
            <person name="Wang Q."/>
            <person name="Wei S."/>
            <person name="Zheng Y."/>
            <person name="Lin W."/>
            <person name="Duan Y."/>
            <person name="Cao H."/>
            <person name="Xiong S."/>
            <person name="Wang X."/>
            <person name="Wei L."/>
            <person name="Li C."/>
            <person name="Ma Q."/>
            <person name="Ju M."/>
            <person name="Zhao R."/>
            <person name="Li G."/>
            <person name="Mu C."/>
            <person name="Tian Q."/>
            <person name="Mei H."/>
            <person name="Zhang T."/>
            <person name="Gao T."/>
            <person name="Zhang H."/>
        </authorList>
    </citation>
    <scope>NUCLEOTIDE SEQUENCE</scope>
    <source>
        <strain evidence="9">G02</strain>
    </source>
</reference>
<keyword evidence="3" id="KW-0548">Nucleotidyltransferase</keyword>
<dbReference type="GO" id="GO:0008233">
    <property type="term" value="F:peptidase activity"/>
    <property type="evidence" value="ECO:0007669"/>
    <property type="project" value="UniProtKB-KW"/>
</dbReference>
<dbReference type="CDD" id="cd01647">
    <property type="entry name" value="RT_LTR"/>
    <property type="match status" value="1"/>
</dbReference>
<protein>
    <submittedName>
        <fullName evidence="9">RNA-directed DNA polymerase</fullName>
    </submittedName>
</protein>
<proteinExistence type="predicted"/>
<evidence type="ECO:0000256" key="7">
    <source>
        <dbReference type="ARBA" id="ARBA00022918"/>
    </source>
</evidence>
<keyword evidence="2" id="KW-0808">Transferase</keyword>
<dbReference type="SUPFAM" id="SSF56672">
    <property type="entry name" value="DNA/RNA polymerases"/>
    <property type="match status" value="1"/>
</dbReference>
<dbReference type="InterPro" id="IPR043502">
    <property type="entry name" value="DNA/RNA_pol_sf"/>
</dbReference>